<proteinExistence type="predicted"/>
<reference evidence="1 2" key="1">
    <citation type="journal article" date="2022" name="DNA Res.">
        <title>Chromosomal-level genome assembly of the orchid tree Bauhinia variegata (Leguminosae; Cercidoideae) supports the allotetraploid origin hypothesis of Bauhinia.</title>
        <authorList>
            <person name="Zhong Y."/>
            <person name="Chen Y."/>
            <person name="Zheng D."/>
            <person name="Pang J."/>
            <person name="Liu Y."/>
            <person name="Luo S."/>
            <person name="Meng S."/>
            <person name="Qian L."/>
            <person name="Wei D."/>
            <person name="Dai S."/>
            <person name="Zhou R."/>
        </authorList>
    </citation>
    <scope>NUCLEOTIDE SEQUENCE [LARGE SCALE GENOMIC DNA]</scope>
    <source>
        <strain evidence="1">BV-YZ2020</strain>
    </source>
</reference>
<dbReference type="EMBL" id="CM039438">
    <property type="protein sequence ID" value="KAI4301722.1"/>
    <property type="molecule type" value="Genomic_DNA"/>
</dbReference>
<gene>
    <name evidence="1" type="ORF">L6164_034971</name>
</gene>
<protein>
    <submittedName>
        <fullName evidence="1">Uncharacterized protein</fullName>
    </submittedName>
</protein>
<keyword evidence="2" id="KW-1185">Reference proteome</keyword>
<evidence type="ECO:0000313" key="2">
    <source>
        <dbReference type="Proteomes" id="UP000828941"/>
    </source>
</evidence>
<name>A0ACB9KWH5_BAUVA</name>
<organism evidence="1 2">
    <name type="scientific">Bauhinia variegata</name>
    <name type="common">Purple orchid tree</name>
    <name type="synonym">Phanera variegata</name>
    <dbReference type="NCBI Taxonomy" id="167791"/>
    <lineage>
        <taxon>Eukaryota</taxon>
        <taxon>Viridiplantae</taxon>
        <taxon>Streptophyta</taxon>
        <taxon>Embryophyta</taxon>
        <taxon>Tracheophyta</taxon>
        <taxon>Spermatophyta</taxon>
        <taxon>Magnoliopsida</taxon>
        <taxon>eudicotyledons</taxon>
        <taxon>Gunneridae</taxon>
        <taxon>Pentapetalae</taxon>
        <taxon>rosids</taxon>
        <taxon>fabids</taxon>
        <taxon>Fabales</taxon>
        <taxon>Fabaceae</taxon>
        <taxon>Cercidoideae</taxon>
        <taxon>Cercideae</taxon>
        <taxon>Bauhiniinae</taxon>
        <taxon>Bauhinia</taxon>
    </lineage>
</organism>
<accession>A0ACB9KWH5</accession>
<dbReference type="Proteomes" id="UP000828941">
    <property type="component" value="Chromosome 13"/>
</dbReference>
<comment type="caution">
    <text evidence="1">The sequence shown here is derived from an EMBL/GenBank/DDBJ whole genome shotgun (WGS) entry which is preliminary data.</text>
</comment>
<evidence type="ECO:0000313" key="1">
    <source>
        <dbReference type="EMBL" id="KAI4301722.1"/>
    </source>
</evidence>
<sequence>MLTFRSSCYAKPTEQSHSHSNLIPYTVCSKLEVQVQESWTSPDLREDQQEQGRCSCFCAQQLHKNRIEIGFIQQCSWQQSAIKSLESWEYGIGIMPRNLPRPGHNFSRGWCRNNSYSLPGNEVLTSQKVPMRENRKSDREGDDRNPEIPVEHSKRRYGESEVQIPLGIIGNSRIVVTVRELASSIGGLVGRLVRQEIQRRSLTVHRIGTSGTKPIQLRFANKVASTYTRSQIKSEEDEFIRIELIDARSQAVITVGDLASKKIKLYVLKGEFGSEDWSDDQFDDNILRPREGREPLLKGEILINLQNGVATIRNLELTDNSRWTRNAKFRLGARVAESTPHGEDIREGISEPFRVKEIRVRDRKKRNRPSSRSVAGEEAGQRSGTDQDLQQNFPTAHQDKLEAFPDFGQPSTSTMYDQFNPDSLAGFGGILPQHGCAGGELLTEMCNIEENFWPPIGSEFPVLPDSYPTWVPTGDGVYFDPCNGAEFGIHSSFHNPCTDMSSSGKTRAVWYKIRTALIWVISVRRKATAKRMAKPFYYNS</sequence>